<dbReference type="InterPro" id="IPR045314">
    <property type="entry name" value="bZIP_plant_GBF1"/>
</dbReference>
<dbReference type="PROSITE" id="PS50217">
    <property type="entry name" value="BZIP"/>
    <property type="match status" value="1"/>
</dbReference>
<dbReference type="GO" id="GO:0000976">
    <property type="term" value="F:transcription cis-regulatory region binding"/>
    <property type="evidence" value="ECO:0000318"/>
    <property type="project" value="GO_Central"/>
</dbReference>
<evidence type="ECO:0000259" key="7">
    <source>
        <dbReference type="PROSITE" id="PS50217"/>
    </source>
</evidence>
<dbReference type="EMBL" id="EQ973835">
    <property type="protein sequence ID" value="EEF43071.1"/>
    <property type="molecule type" value="Genomic_DNA"/>
</dbReference>
<evidence type="ECO:0000256" key="6">
    <source>
        <dbReference type="SAM" id="Coils"/>
    </source>
</evidence>
<protein>
    <submittedName>
        <fullName evidence="8">Ocs element-binding factor, putative</fullName>
    </submittedName>
</protein>
<dbReference type="PANTHER" id="PTHR45764:SF31">
    <property type="entry name" value="BASIC LEUCINE ZIPPER 1"/>
    <property type="match status" value="1"/>
</dbReference>
<dbReference type="InterPro" id="IPR004827">
    <property type="entry name" value="bZIP"/>
</dbReference>
<dbReference type="eggNOG" id="ENOG502ST3N">
    <property type="taxonomic scope" value="Eukaryota"/>
</dbReference>
<evidence type="ECO:0000313" key="9">
    <source>
        <dbReference type="Proteomes" id="UP000008311"/>
    </source>
</evidence>
<dbReference type="Proteomes" id="UP000008311">
    <property type="component" value="Unassembled WGS sequence"/>
</dbReference>
<sequence>MSCFINISSGSDVDAPKVMIDEKKRKRMISNRESARRSRMKKQKHMEDLISEKAELERKLHEDNQKCKAILQAHLVLESENKVLRAKKMELIQHLNCLHQILESYKKSEVFGFTHVFVILIMGGNVGSNFSKLRRPKPQGERIKAYTWLIHFISRQEVPDSEGIA</sequence>
<organism evidence="8 9">
    <name type="scientific">Ricinus communis</name>
    <name type="common">Castor bean</name>
    <dbReference type="NCBI Taxonomy" id="3988"/>
    <lineage>
        <taxon>Eukaryota</taxon>
        <taxon>Viridiplantae</taxon>
        <taxon>Streptophyta</taxon>
        <taxon>Embryophyta</taxon>
        <taxon>Tracheophyta</taxon>
        <taxon>Spermatophyta</taxon>
        <taxon>Magnoliopsida</taxon>
        <taxon>eudicotyledons</taxon>
        <taxon>Gunneridae</taxon>
        <taxon>Pentapetalae</taxon>
        <taxon>rosids</taxon>
        <taxon>fabids</taxon>
        <taxon>Malpighiales</taxon>
        <taxon>Euphorbiaceae</taxon>
        <taxon>Acalyphoideae</taxon>
        <taxon>Acalypheae</taxon>
        <taxon>Ricinus</taxon>
    </lineage>
</organism>
<dbReference type="STRING" id="3988.B9RZN8"/>
<dbReference type="SUPFAM" id="SSF57959">
    <property type="entry name" value="Leucine zipper domain"/>
    <property type="match status" value="1"/>
</dbReference>
<keyword evidence="3" id="KW-0238">DNA-binding</keyword>
<keyword evidence="6" id="KW-0175">Coiled coil</keyword>
<feature type="coiled-coil region" evidence="6">
    <location>
        <begin position="39"/>
        <end position="73"/>
    </location>
</feature>
<reference evidence="9" key="1">
    <citation type="journal article" date="2010" name="Nat. Biotechnol.">
        <title>Draft genome sequence of the oilseed species Ricinus communis.</title>
        <authorList>
            <person name="Chan A.P."/>
            <person name="Crabtree J."/>
            <person name="Zhao Q."/>
            <person name="Lorenzi H."/>
            <person name="Orvis J."/>
            <person name="Puiu D."/>
            <person name="Melake-Berhan A."/>
            <person name="Jones K.M."/>
            <person name="Redman J."/>
            <person name="Chen G."/>
            <person name="Cahoon E.B."/>
            <person name="Gedil M."/>
            <person name="Stanke M."/>
            <person name="Haas B.J."/>
            <person name="Wortman J.R."/>
            <person name="Fraser-Liggett C.M."/>
            <person name="Ravel J."/>
            <person name="Rabinowicz P.D."/>
        </authorList>
    </citation>
    <scope>NUCLEOTIDE SEQUENCE [LARGE SCALE GENOMIC DNA]</scope>
    <source>
        <strain evidence="9">cv. Hale</strain>
    </source>
</reference>
<feature type="domain" description="BZIP" evidence="7">
    <location>
        <begin position="21"/>
        <end position="59"/>
    </location>
</feature>
<evidence type="ECO:0000256" key="2">
    <source>
        <dbReference type="ARBA" id="ARBA00023015"/>
    </source>
</evidence>
<evidence type="ECO:0000256" key="3">
    <source>
        <dbReference type="ARBA" id="ARBA00023125"/>
    </source>
</evidence>
<dbReference type="GO" id="GO:0005634">
    <property type="term" value="C:nucleus"/>
    <property type="evidence" value="ECO:0000318"/>
    <property type="project" value="GO_Central"/>
</dbReference>
<dbReference type="PROSITE" id="PS00036">
    <property type="entry name" value="BZIP_BASIC"/>
    <property type="match status" value="1"/>
</dbReference>
<evidence type="ECO:0000313" key="8">
    <source>
        <dbReference type="EMBL" id="EEF43071.1"/>
    </source>
</evidence>
<dbReference type="InterPro" id="IPR046347">
    <property type="entry name" value="bZIP_sf"/>
</dbReference>
<dbReference type="PANTHER" id="PTHR45764">
    <property type="entry name" value="BZIP TRANSCRIPTION FACTOR 44"/>
    <property type="match status" value="1"/>
</dbReference>
<evidence type="ECO:0000256" key="5">
    <source>
        <dbReference type="ARBA" id="ARBA00023242"/>
    </source>
</evidence>
<dbReference type="Pfam" id="PF00170">
    <property type="entry name" value="bZIP_1"/>
    <property type="match status" value="1"/>
</dbReference>
<dbReference type="SMART" id="SM00338">
    <property type="entry name" value="BRLZ"/>
    <property type="match status" value="1"/>
</dbReference>
<evidence type="ECO:0000256" key="1">
    <source>
        <dbReference type="ARBA" id="ARBA00004123"/>
    </source>
</evidence>
<dbReference type="GO" id="GO:0003700">
    <property type="term" value="F:DNA-binding transcription factor activity"/>
    <property type="evidence" value="ECO:0000318"/>
    <property type="project" value="GO_Central"/>
</dbReference>
<gene>
    <name evidence="8" type="ORF">RCOM_1000260</name>
</gene>
<dbReference type="AlphaFoldDB" id="B9RZN8"/>
<proteinExistence type="predicted"/>
<dbReference type="Gene3D" id="1.20.5.170">
    <property type="match status" value="1"/>
</dbReference>
<dbReference type="CDD" id="cd14702">
    <property type="entry name" value="bZIP_plant_GBF1"/>
    <property type="match status" value="1"/>
</dbReference>
<keyword evidence="9" id="KW-1185">Reference proteome</keyword>
<evidence type="ECO:0000256" key="4">
    <source>
        <dbReference type="ARBA" id="ARBA00023163"/>
    </source>
</evidence>
<dbReference type="GO" id="GO:0046982">
    <property type="term" value="F:protein heterodimerization activity"/>
    <property type="evidence" value="ECO:0007669"/>
    <property type="project" value="UniProtKB-ARBA"/>
</dbReference>
<dbReference type="FunFam" id="1.20.5.170:FF:000020">
    <property type="entry name" value="BZIP transcription factor"/>
    <property type="match status" value="1"/>
</dbReference>
<dbReference type="GO" id="GO:0045893">
    <property type="term" value="P:positive regulation of DNA-templated transcription"/>
    <property type="evidence" value="ECO:0000318"/>
    <property type="project" value="GO_Central"/>
</dbReference>
<name>B9RZN8_RICCO</name>
<keyword evidence="2" id="KW-0805">Transcription regulation</keyword>
<dbReference type="FunCoup" id="B9RZN8">
    <property type="interactions" value="5"/>
</dbReference>
<dbReference type="InParanoid" id="B9RZN8"/>
<accession>B9RZN8</accession>
<keyword evidence="5" id="KW-0539">Nucleus</keyword>
<keyword evidence="4" id="KW-0804">Transcription</keyword>
<comment type="subcellular location">
    <subcellularLocation>
        <location evidence="1">Nucleus</location>
    </subcellularLocation>
</comment>